<proteinExistence type="predicted"/>
<gene>
    <name evidence="2" type="ORF">ABS311_18440</name>
</gene>
<dbReference type="InterPro" id="IPR021313">
    <property type="entry name" value="DUF2909"/>
</dbReference>
<keyword evidence="1" id="KW-1133">Transmembrane helix</keyword>
<evidence type="ECO:0000313" key="3">
    <source>
        <dbReference type="Proteomes" id="UP001467690"/>
    </source>
</evidence>
<sequence length="68" mass="7807">MIAKIIIIIMLILSIFNLVIALVAMTTNNKTQNMSKRLGRRLIFSVATLLFIILSVYMQWIKLNVPPF</sequence>
<protein>
    <submittedName>
        <fullName evidence="2">DUF2909 family protein</fullName>
    </submittedName>
</protein>
<organism evidence="2 3">
    <name type="scientific">Catenovulum sediminis</name>
    <dbReference type="NCBI Taxonomy" id="1740262"/>
    <lineage>
        <taxon>Bacteria</taxon>
        <taxon>Pseudomonadati</taxon>
        <taxon>Pseudomonadota</taxon>
        <taxon>Gammaproteobacteria</taxon>
        <taxon>Alteromonadales</taxon>
        <taxon>Alteromonadaceae</taxon>
        <taxon>Catenovulum</taxon>
    </lineage>
</organism>
<reference evidence="2 3" key="1">
    <citation type="submission" date="2024-06" db="EMBL/GenBank/DDBJ databases">
        <authorList>
            <person name="Chen R.Y."/>
        </authorList>
    </citation>
    <scope>NUCLEOTIDE SEQUENCE [LARGE SCALE GENOMIC DNA]</scope>
    <source>
        <strain evidence="2 3">D2</strain>
    </source>
</reference>
<feature type="transmembrane region" description="Helical" evidence="1">
    <location>
        <begin position="6"/>
        <end position="26"/>
    </location>
</feature>
<evidence type="ECO:0000256" key="1">
    <source>
        <dbReference type="SAM" id="Phobius"/>
    </source>
</evidence>
<dbReference type="Pfam" id="PF11137">
    <property type="entry name" value="DUF2909"/>
    <property type="match status" value="1"/>
</dbReference>
<keyword evidence="1" id="KW-0472">Membrane</keyword>
<feature type="transmembrane region" description="Helical" evidence="1">
    <location>
        <begin position="38"/>
        <end position="60"/>
    </location>
</feature>
<evidence type="ECO:0000313" key="2">
    <source>
        <dbReference type="EMBL" id="MER2493858.1"/>
    </source>
</evidence>
<dbReference type="RefSeq" id="WP_143870352.1">
    <property type="nucleotide sequence ID" value="NZ_CP041660.1"/>
</dbReference>
<accession>A0ABV1RLN7</accession>
<keyword evidence="1" id="KW-0812">Transmembrane</keyword>
<keyword evidence="3" id="KW-1185">Reference proteome</keyword>
<name>A0ABV1RLN7_9ALTE</name>
<dbReference type="Proteomes" id="UP001467690">
    <property type="component" value="Unassembled WGS sequence"/>
</dbReference>
<comment type="caution">
    <text evidence="2">The sequence shown here is derived from an EMBL/GenBank/DDBJ whole genome shotgun (WGS) entry which is preliminary data.</text>
</comment>
<dbReference type="EMBL" id="JBELOE010000270">
    <property type="protein sequence ID" value="MER2493858.1"/>
    <property type="molecule type" value="Genomic_DNA"/>
</dbReference>